<keyword evidence="4 7" id="KW-0812">Transmembrane</keyword>
<proteinExistence type="inferred from homology"/>
<dbReference type="Pfam" id="PF13244">
    <property type="entry name" value="MbhD"/>
    <property type="match status" value="1"/>
</dbReference>
<feature type="transmembrane region" description="Helical" evidence="7">
    <location>
        <begin position="55"/>
        <end position="76"/>
    </location>
</feature>
<evidence type="ECO:0000256" key="6">
    <source>
        <dbReference type="ARBA" id="ARBA00023136"/>
    </source>
</evidence>
<evidence type="ECO:0000256" key="4">
    <source>
        <dbReference type="ARBA" id="ARBA00022692"/>
    </source>
</evidence>
<name>A0A2W5WSV9_9MICO</name>
<evidence type="ECO:0000256" key="7">
    <source>
        <dbReference type="SAM" id="Phobius"/>
    </source>
</evidence>
<evidence type="ECO:0000313" key="10">
    <source>
        <dbReference type="EMBL" id="PZR54210.1"/>
    </source>
</evidence>
<comment type="subcellular location">
    <subcellularLocation>
        <location evidence="1">Cell membrane</location>
        <topology evidence="1">Multi-pass membrane protein</topology>
    </subcellularLocation>
</comment>
<dbReference type="EMBL" id="QKWH01000002">
    <property type="protein sequence ID" value="PZR54210.1"/>
    <property type="molecule type" value="Genomic_DNA"/>
</dbReference>
<keyword evidence="11" id="KW-1185">Reference proteome</keyword>
<dbReference type="PANTHER" id="PTHR33932">
    <property type="entry name" value="NA(+)/H(+) ANTIPORTER SUBUNIT B"/>
    <property type="match status" value="1"/>
</dbReference>
<evidence type="ECO:0000256" key="3">
    <source>
        <dbReference type="ARBA" id="ARBA00022475"/>
    </source>
</evidence>
<dbReference type="GO" id="GO:0005886">
    <property type="term" value="C:plasma membrane"/>
    <property type="evidence" value="ECO:0007669"/>
    <property type="project" value="UniProtKB-SubCell"/>
</dbReference>
<keyword evidence="3" id="KW-1003">Cell membrane</keyword>
<evidence type="ECO:0000256" key="2">
    <source>
        <dbReference type="ARBA" id="ARBA00009425"/>
    </source>
</evidence>
<dbReference type="InterPro" id="IPR007182">
    <property type="entry name" value="MnhB"/>
</dbReference>
<feature type="transmembrane region" description="Helical" evidence="7">
    <location>
        <begin position="269"/>
        <end position="294"/>
    </location>
</feature>
<keyword evidence="5 7" id="KW-1133">Transmembrane helix</keyword>
<dbReference type="Proteomes" id="UP000248783">
    <property type="component" value="Unassembled WGS sequence"/>
</dbReference>
<feature type="transmembrane region" description="Helical" evidence="7">
    <location>
        <begin position="148"/>
        <end position="169"/>
    </location>
</feature>
<evidence type="ECO:0000313" key="11">
    <source>
        <dbReference type="Proteomes" id="UP000248783"/>
    </source>
</evidence>
<reference evidence="10 11" key="1">
    <citation type="submission" date="2018-06" db="EMBL/GenBank/DDBJ databases">
        <title>Whole genome sequencing of a novel hydrocarbon degrading bacterial strain, PW21 isolated from oil contaminated produced water sample.</title>
        <authorList>
            <person name="Nagkirti P."/>
            <person name="Shaikh A."/>
            <person name="Gowdaman V."/>
            <person name="Engineer A.E."/>
            <person name="Dagar S."/>
            <person name="Dhakephalkar P.K."/>
        </authorList>
    </citation>
    <scope>NUCLEOTIDE SEQUENCE [LARGE SCALE GENOMIC DNA]</scope>
    <source>
        <strain evidence="10 11">PW21</strain>
    </source>
</reference>
<comment type="similarity">
    <text evidence="2">Belongs to the CPA3 antiporters (TC 2.A.63) subunit B family.</text>
</comment>
<accession>A0A2W5WSV9</accession>
<dbReference type="InterPro" id="IPR025383">
    <property type="entry name" value="MrpA_C/MbhD"/>
</dbReference>
<feature type="domain" description="Na+/H+ antiporter MnhB subunit-related protein" evidence="8">
    <location>
        <begin position="180"/>
        <end position="290"/>
    </location>
</feature>
<organism evidence="10 11">
    <name type="scientific">Xylanimonas oleitrophica</name>
    <dbReference type="NCBI Taxonomy" id="2607479"/>
    <lineage>
        <taxon>Bacteria</taxon>
        <taxon>Bacillati</taxon>
        <taxon>Actinomycetota</taxon>
        <taxon>Actinomycetes</taxon>
        <taxon>Micrococcales</taxon>
        <taxon>Promicromonosporaceae</taxon>
        <taxon>Xylanimonas</taxon>
    </lineage>
</organism>
<evidence type="ECO:0000259" key="9">
    <source>
        <dbReference type="Pfam" id="PF13244"/>
    </source>
</evidence>
<gene>
    <name evidence="10" type="ORF">DNL40_04605</name>
</gene>
<feature type="transmembrane region" description="Helical" evidence="7">
    <location>
        <begin position="239"/>
        <end position="263"/>
    </location>
</feature>
<protein>
    <recommendedName>
        <fullName evidence="12">DUF4040 domain-containing protein</fullName>
    </recommendedName>
</protein>
<sequence>MSPASVLDVVLAAAVLAVALVAVLLPSRRGAVSAFLVLGVVLAVLWARLDAPDIALAEAALGSGVAGALLMDTLTADPARPGRRAGRTAVVVGLLAGAVALAALTVVVRAVPDEPSLLPAAVAEEIHGAGADHAVTAVLLNFRSLDTLLEAAVLVFAAAGAGALVRTPVRAPDPVPAPVTALARVLLPALVLLGTWLLLAGTSRPGGAFQAGAMFAGALVVAFVAGARFAASQGTAARAWTVAGVLAFVALAAGTAMLGQGWLVLDPRWAGAAVLTVETVLAVSIGVGLAQVFVANSEARRVPS</sequence>
<dbReference type="PANTHER" id="PTHR33932:SF4">
    <property type="entry name" value="NA(+)_H(+) ANTIPORTER SUBUNIT B"/>
    <property type="match status" value="1"/>
</dbReference>
<dbReference type="RefSeq" id="WP_111250067.1">
    <property type="nucleotide sequence ID" value="NZ_QKWH01000002.1"/>
</dbReference>
<evidence type="ECO:0000256" key="1">
    <source>
        <dbReference type="ARBA" id="ARBA00004651"/>
    </source>
</evidence>
<evidence type="ECO:0000259" key="8">
    <source>
        <dbReference type="Pfam" id="PF04039"/>
    </source>
</evidence>
<feature type="transmembrane region" description="Helical" evidence="7">
    <location>
        <begin position="6"/>
        <end position="25"/>
    </location>
</feature>
<dbReference type="InterPro" id="IPR050622">
    <property type="entry name" value="CPA3_antiporter_subunitB"/>
</dbReference>
<dbReference type="AlphaFoldDB" id="A0A2W5WSV9"/>
<feature type="transmembrane region" description="Helical" evidence="7">
    <location>
        <begin position="181"/>
        <end position="201"/>
    </location>
</feature>
<dbReference type="Pfam" id="PF04039">
    <property type="entry name" value="MnhB"/>
    <property type="match status" value="1"/>
</dbReference>
<feature type="domain" description="MrpA C-terminal/MbhD" evidence="9">
    <location>
        <begin position="14"/>
        <end position="74"/>
    </location>
</feature>
<comment type="caution">
    <text evidence="10">The sequence shown here is derived from an EMBL/GenBank/DDBJ whole genome shotgun (WGS) entry which is preliminary data.</text>
</comment>
<feature type="transmembrane region" description="Helical" evidence="7">
    <location>
        <begin position="207"/>
        <end position="227"/>
    </location>
</feature>
<evidence type="ECO:0008006" key="12">
    <source>
        <dbReference type="Google" id="ProtNLM"/>
    </source>
</evidence>
<feature type="transmembrane region" description="Helical" evidence="7">
    <location>
        <begin position="88"/>
        <end position="111"/>
    </location>
</feature>
<keyword evidence="6 7" id="KW-0472">Membrane</keyword>
<feature type="transmembrane region" description="Helical" evidence="7">
    <location>
        <begin position="32"/>
        <end position="49"/>
    </location>
</feature>
<evidence type="ECO:0000256" key="5">
    <source>
        <dbReference type="ARBA" id="ARBA00022989"/>
    </source>
</evidence>